<name>A0ABW5WW47_9STAP</name>
<keyword evidence="3" id="KW-0949">S-adenosyl-L-methionine</keyword>
<dbReference type="PANTHER" id="PTHR10509">
    <property type="entry name" value="O-METHYLTRANSFERASE-RELATED"/>
    <property type="match status" value="1"/>
</dbReference>
<dbReference type="GO" id="GO:0008168">
    <property type="term" value="F:methyltransferase activity"/>
    <property type="evidence" value="ECO:0007669"/>
    <property type="project" value="UniProtKB-KW"/>
</dbReference>
<dbReference type="RefSeq" id="WP_377771655.1">
    <property type="nucleotide sequence ID" value="NZ_JBHUOQ010000001.1"/>
</dbReference>
<evidence type="ECO:0000313" key="5">
    <source>
        <dbReference type="Proteomes" id="UP001597519"/>
    </source>
</evidence>
<dbReference type="EC" id="2.1.1.-" evidence="4"/>
<dbReference type="Proteomes" id="UP001597519">
    <property type="component" value="Unassembled WGS sequence"/>
</dbReference>
<accession>A0ABW5WW47</accession>
<dbReference type="SUPFAM" id="SSF53335">
    <property type="entry name" value="S-adenosyl-L-methionine-dependent methyltransferases"/>
    <property type="match status" value="1"/>
</dbReference>
<keyword evidence="1 4" id="KW-0489">Methyltransferase</keyword>
<gene>
    <name evidence="4" type="ORF">ACFSX4_03685</name>
</gene>
<evidence type="ECO:0000313" key="4">
    <source>
        <dbReference type="EMBL" id="MFD2829556.1"/>
    </source>
</evidence>
<evidence type="ECO:0000256" key="1">
    <source>
        <dbReference type="ARBA" id="ARBA00022603"/>
    </source>
</evidence>
<dbReference type="EMBL" id="JBHUOQ010000001">
    <property type="protein sequence ID" value="MFD2829556.1"/>
    <property type="molecule type" value="Genomic_DNA"/>
</dbReference>
<keyword evidence="2 4" id="KW-0808">Transferase</keyword>
<dbReference type="InterPro" id="IPR050362">
    <property type="entry name" value="Cation-dep_OMT"/>
</dbReference>
<reference evidence="5" key="1">
    <citation type="journal article" date="2019" name="Int. J. Syst. Evol. Microbiol.">
        <title>The Global Catalogue of Microorganisms (GCM) 10K type strain sequencing project: providing services to taxonomists for standard genome sequencing and annotation.</title>
        <authorList>
            <consortium name="The Broad Institute Genomics Platform"/>
            <consortium name="The Broad Institute Genome Sequencing Center for Infectious Disease"/>
            <person name="Wu L."/>
            <person name="Ma J."/>
        </authorList>
    </citation>
    <scope>NUCLEOTIDE SEQUENCE [LARGE SCALE GENOMIC DNA]</scope>
    <source>
        <strain evidence="5">KCTC 33575</strain>
    </source>
</reference>
<dbReference type="GO" id="GO:0032259">
    <property type="term" value="P:methylation"/>
    <property type="evidence" value="ECO:0007669"/>
    <property type="project" value="UniProtKB-KW"/>
</dbReference>
<keyword evidence="5" id="KW-1185">Reference proteome</keyword>
<dbReference type="PROSITE" id="PS51682">
    <property type="entry name" value="SAM_OMT_I"/>
    <property type="match status" value="1"/>
</dbReference>
<evidence type="ECO:0000256" key="2">
    <source>
        <dbReference type="ARBA" id="ARBA00022679"/>
    </source>
</evidence>
<dbReference type="PANTHER" id="PTHR10509:SF14">
    <property type="entry name" value="CAFFEOYL-COA O-METHYLTRANSFERASE 3-RELATED"/>
    <property type="match status" value="1"/>
</dbReference>
<proteinExistence type="predicted"/>
<dbReference type="Gene3D" id="3.40.50.150">
    <property type="entry name" value="Vaccinia Virus protein VP39"/>
    <property type="match status" value="1"/>
</dbReference>
<dbReference type="Pfam" id="PF01596">
    <property type="entry name" value="Methyltransf_3"/>
    <property type="match status" value="1"/>
</dbReference>
<protein>
    <submittedName>
        <fullName evidence="4">O-methyltransferase</fullName>
        <ecNumber evidence="4">2.1.1.-</ecNumber>
    </submittedName>
</protein>
<organism evidence="4 5">
    <name type="scientific">Corticicoccus populi</name>
    <dbReference type="NCBI Taxonomy" id="1812821"/>
    <lineage>
        <taxon>Bacteria</taxon>
        <taxon>Bacillati</taxon>
        <taxon>Bacillota</taxon>
        <taxon>Bacilli</taxon>
        <taxon>Bacillales</taxon>
        <taxon>Staphylococcaceae</taxon>
        <taxon>Corticicoccus</taxon>
    </lineage>
</organism>
<dbReference type="InterPro" id="IPR029063">
    <property type="entry name" value="SAM-dependent_MTases_sf"/>
</dbReference>
<sequence length="206" mass="23347">MDIMSYIKNLNTKDEIFSDVYQYGIENNVPIIDSDALTVVKHLLKISGARNYLEIGTAIGYSGLHLLSVFPDSKLITIEIDEEKHQTALSNFENHRVSERVTAIKGDAKTFEPDALYESLDFLFIDASKGNNQLFFDKYSKYIKKGGLIIVDNILLRGQIVEEELSSRNRRKLREKVNDFNQKLAESNHETSYLPVGDGLLVITKG</sequence>
<dbReference type="InterPro" id="IPR002935">
    <property type="entry name" value="SAM_O-MeTrfase"/>
</dbReference>
<evidence type="ECO:0000256" key="3">
    <source>
        <dbReference type="ARBA" id="ARBA00022691"/>
    </source>
</evidence>
<comment type="caution">
    <text evidence="4">The sequence shown here is derived from an EMBL/GenBank/DDBJ whole genome shotgun (WGS) entry which is preliminary data.</text>
</comment>